<dbReference type="RefSeq" id="WP_075078584.1">
    <property type="nucleotide sequence ID" value="NZ_BDCO01000002.1"/>
</dbReference>
<protein>
    <submittedName>
        <fullName evidence="7">Glycosyl hydrolase family 26</fullName>
    </submittedName>
</protein>
<dbReference type="Gene3D" id="3.20.20.80">
    <property type="entry name" value="Glycosidases"/>
    <property type="match status" value="1"/>
</dbReference>
<feature type="active site" description="Nucleophile" evidence="4">
    <location>
        <position position="268"/>
    </location>
</feature>
<comment type="similarity">
    <text evidence="1 4">Belongs to the glycosyl hydrolase 26 family.</text>
</comment>
<feature type="active site" description="Proton donor" evidence="4">
    <location>
        <position position="146"/>
    </location>
</feature>
<feature type="compositionally biased region" description="Pro residues" evidence="5">
    <location>
        <begin position="11"/>
        <end position="20"/>
    </location>
</feature>
<dbReference type="Pfam" id="PF02156">
    <property type="entry name" value="Glyco_hydro_26"/>
    <property type="match status" value="1"/>
</dbReference>
<dbReference type="InParanoid" id="A0A146G5U5"/>
<dbReference type="AlphaFoldDB" id="A0A146G5U5"/>
<dbReference type="Proteomes" id="UP000076023">
    <property type="component" value="Unassembled WGS sequence"/>
</dbReference>
<feature type="region of interest" description="Disordered" evidence="5">
    <location>
        <begin position="1"/>
        <end position="23"/>
    </location>
</feature>
<keyword evidence="2 4" id="KW-0378">Hydrolase</keyword>
<dbReference type="PROSITE" id="PS51764">
    <property type="entry name" value="GH26"/>
    <property type="match status" value="1"/>
</dbReference>
<dbReference type="GO" id="GO:0016985">
    <property type="term" value="F:mannan endo-1,4-beta-mannosidase activity"/>
    <property type="evidence" value="ECO:0007669"/>
    <property type="project" value="InterPro"/>
</dbReference>
<dbReference type="STRING" id="690879.TSACC_21173"/>
<reference evidence="8" key="1">
    <citation type="journal article" date="2017" name="Genome Announc.">
        <title>Draft Genome Sequence of Terrimicrobium sacchariphilum NM-5T, a Facultative Anaerobic Soil Bacterium of the Class Spartobacteria.</title>
        <authorList>
            <person name="Qiu Y.L."/>
            <person name="Tourlousse D.M."/>
            <person name="Matsuura N."/>
            <person name="Ohashi A."/>
            <person name="Sekiguchi Y."/>
        </authorList>
    </citation>
    <scope>NUCLEOTIDE SEQUENCE [LARGE SCALE GENOMIC DNA]</scope>
    <source>
        <strain evidence="8">NM-5</strain>
    </source>
</reference>
<evidence type="ECO:0000256" key="2">
    <source>
        <dbReference type="ARBA" id="ARBA00022801"/>
    </source>
</evidence>
<keyword evidence="8" id="KW-1185">Reference proteome</keyword>
<dbReference type="EMBL" id="BDCO01000002">
    <property type="protein sequence ID" value="GAT32772.1"/>
    <property type="molecule type" value="Genomic_DNA"/>
</dbReference>
<comment type="caution">
    <text evidence="7">The sequence shown here is derived from an EMBL/GenBank/DDBJ whole genome shotgun (WGS) entry which is preliminary data.</text>
</comment>
<sequence length="346" mass="39175">MVLLASCSRPASPPPAPPAQPKQFQVPVTGAYNGGYLDFGDHEDDVTLEGIESFEQETGRSLAIIASSSYWGEQRFPRRNMDIISRHGAIPLVYWSPWDRPYQQDRPPDQFSLQSILDGKWDAYIDQWADSAKAFGHPMLVAWGIEMNGTWFPWSGYRNGADQPLGNGLFAGPETYKKAYRYVVDRVRARGAKNILWVFHVNNQNAPPDPWNSMAAYYPGDDYVDWLGLSAYGAQFPSDPWFTVESTFQQGYNELAAINPAKPIMLAEWGIGEFPTVGPKDQWIVDAVEYMKTRMPRLKAAVVWNERWENGDGSYSNLRVTSSPKSLEAFRKVSADPFWIDHAIYK</sequence>
<evidence type="ECO:0000313" key="8">
    <source>
        <dbReference type="Proteomes" id="UP000076023"/>
    </source>
</evidence>
<dbReference type="SUPFAM" id="SSF51445">
    <property type="entry name" value="(Trans)glycosidases"/>
    <property type="match status" value="1"/>
</dbReference>
<evidence type="ECO:0000256" key="3">
    <source>
        <dbReference type="ARBA" id="ARBA00023295"/>
    </source>
</evidence>
<evidence type="ECO:0000256" key="4">
    <source>
        <dbReference type="PROSITE-ProRule" id="PRU01100"/>
    </source>
</evidence>
<dbReference type="PANTHER" id="PTHR40079:SF4">
    <property type="entry name" value="GH26 DOMAIN-CONTAINING PROTEIN-RELATED"/>
    <property type="match status" value="1"/>
</dbReference>
<proteinExistence type="inferred from homology"/>
<accession>A0A146G5U5</accession>
<evidence type="ECO:0000313" key="7">
    <source>
        <dbReference type="EMBL" id="GAT32772.1"/>
    </source>
</evidence>
<gene>
    <name evidence="7" type="ORF">TSACC_21173</name>
</gene>
<evidence type="ECO:0000259" key="6">
    <source>
        <dbReference type="PROSITE" id="PS51764"/>
    </source>
</evidence>
<keyword evidence="3 4" id="KW-0326">Glycosidase</keyword>
<name>A0A146G5U5_TERSA</name>
<evidence type="ECO:0000256" key="1">
    <source>
        <dbReference type="ARBA" id="ARBA00007754"/>
    </source>
</evidence>
<dbReference type="InterPro" id="IPR000805">
    <property type="entry name" value="Glyco_hydro_26"/>
</dbReference>
<dbReference type="InterPro" id="IPR022790">
    <property type="entry name" value="GH26_dom"/>
</dbReference>
<evidence type="ECO:0000256" key="5">
    <source>
        <dbReference type="SAM" id="MobiDB-lite"/>
    </source>
</evidence>
<dbReference type="InterPro" id="IPR017853">
    <property type="entry name" value="GH"/>
</dbReference>
<dbReference type="PANTHER" id="PTHR40079">
    <property type="entry name" value="MANNAN ENDO-1,4-BETA-MANNOSIDASE E-RELATED"/>
    <property type="match status" value="1"/>
</dbReference>
<feature type="domain" description="GH26" evidence="6">
    <location>
        <begin position="14"/>
        <end position="330"/>
    </location>
</feature>
<organism evidence="7 8">
    <name type="scientific">Terrimicrobium sacchariphilum</name>
    <dbReference type="NCBI Taxonomy" id="690879"/>
    <lineage>
        <taxon>Bacteria</taxon>
        <taxon>Pseudomonadati</taxon>
        <taxon>Verrucomicrobiota</taxon>
        <taxon>Terrimicrobiia</taxon>
        <taxon>Terrimicrobiales</taxon>
        <taxon>Terrimicrobiaceae</taxon>
        <taxon>Terrimicrobium</taxon>
    </lineage>
</organism>
<dbReference type="GO" id="GO:0006080">
    <property type="term" value="P:substituted mannan metabolic process"/>
    <property type="evidence" value="ECO:0007669"/>
    <property type="project" value="InterPro"/>
</dbReference>